<dbReference type="EMBL" id="FMDM01000006">
    <property type="protein sequence ID" value="SCG60512.1"/>
    <property type="molecule type" value="Genomic_DNA"/>
</dbReference>
<name>A0A1C5IQC2_9ACTN</name>
<dbReference type="SUPFAM" id="SSF53335">
    <property type="entry name" value="S-adenosyl-L-methionine-dependent methyltransferases"/>
    <property type="match status" value="1"/>
</dbReference>
<reference evidence="4" key="1">
    <citation type="submission" date="2016-06" db="EMBL/GenBank/DDBJ databases">
        <authorList>
            <person name="Varghese N."/>
            <person name="Submissions Spin"/>
        </authorList>
    </citation>
    <scope>NUCLEOTIDE SEQUENCE [LARGE SCALE GENOMIC DNA]</scope>
    <source>
        <strain evidence="4">DSM 45647</strain>
    </source>
</reference>
<dbReference type="AlphaFoldDB" id="A0A1C5IQC2"/>
<dbReference type="GO" id="GO:0005886">
    <property type="term" value="C:plasma membrane"/>
    <property type="evidence" value="ECO:0007669"/>
    <property type="project" value="TreeGrafter"/>
</dbReference>
<gene>
    <name evidence="3" type="ORF">GA0070213_106352</name>
</gene>
<evidence type="ECO:0000259" key="2">
    <source>
        <dbReference type="Pfam" id="PF05050"/>
    </source>
</evidence>
<protein>
    <submittedName>
        <fullName evidence="3">Methyltransferase, FkbM family</fullName>
    </submittedName>
</protein>
<dbReference type="PANTHER" id="PTHR34009:SF2">
    <property type="entry name" value="PROTEIN STAR"/>
    <property type="match status" value="1"/>
</dbReference>
<feature type="domain" description="Methyltransferase FkbM" evidence="2">
    <location>
        <begin position="57"/>
        <end position="192"/>
    </location>
</feature>
<proteinExistence type="predicted"/>
<evidence type="ECO:0000313" key="3">
    <source>
        <dbReference type="EMBL" id="SCG60512.1"/>
    </source>
</evidence>
<evidence type="ECO:0000313" key="4">
    <source>
        <dbReference type="Proteomes" id="UP000199360"/>
    </source>
</evidence>
<dbReference type="OrthoDB" id="5679686at2"/>
<dbReference type="GO" id="GO:0032259">
    <property type="term" value="P:methylation"/>
    <property type="evidence" value="ECO:0007669"/>
    <property type="project" value="UniProtKB-KW"/>
</dbReference>
<evidence type="ECO:0000256" key="1">
    <source>
        <dbReference type="SAM" id="MobiDB-lite"/>
    </source>
</evidence>
<feature type="region of interest" description="Disordered" evidence="1">
    <location>
        <begin position="1"/>
        <end position="30"/>
    </location>
</feature>
<dbReference type="STRING" id="745366.GA0070213_106352"/>
<accession>A0A1C5IQC2</accession>
<organism evidence="3 4">
    <name type="scientific">Micromonospora humi</name>
    <dbReference type="NCBI Taxonomy" id="745366"/>
    <lineage>
        <taxon>Bacteria</taxon>
        <taxon>Bacillati</taxon>
        <taxon>Actinomycetota</taxon>
        <taxon>Actinomycetes</taxon>
        <taxon>Micromonosporales</taxon>
        <taxon>Micromonosporaceae</taxon>
        <taxon>Micromonospora</taxon>
    </lineage>
</organism>
<dbReference type="Proteomes" id="UP000199360">
    <property type="component" value="Unassembled WGS sequence"/>
</dbReference>
<keyword evidence="3" id="KW-0808">Transferase</keyword>
<dbReference type="GO" id="GO:0005737">
    <property type="term" value="C:cytoplasm"/>
    <property type="evidence" value="ECO:0007669"/>
    <property type="project" value="GOC"/>
</dbReference>
<dbReference type="GO" id="GO:0006888">
    <property type="term" value="P:endoplasmic reticulum to Golgi vesicle-mediated transport"/>
    <property type="evidence" value="ECO:0007669"/>
    <property type="project" value="TreeGrafter"/>
</dbReference>
<keyword evidence="3" id="KW-0489">Methyltransferase</keyword>
<dbReference type="InterPro" id="IPR029063">
    <property type="entry name" value="SAM-dependent_MTases_sf"/>
</dbReference>
<dbReference type="GO" id="GO:0016197">
    <property type="term" value="P:endosomal transport"/>
    <property type="evidence" value="ECO:0007669"/>
    <property type="project" value="TreeGrafter"/>
</dbReference>
<dbReference type="RefSeq" id="WP_091063106.1">
    <property type="nucleotide sequence ID" value="NZ_FMDM01000006.1"/>
</dbReference>
<dbReference type="NCBIfam" id="TIGR01444">
    <property type="entry name" value="fkbM_fam"/>
    <property type="match status" value="1"/>
</dbReference>
<dbReference type="Gene3D" id="3.40.50.150">
    <property type="entry name" value="Vaccinia Virus protein VP39"/>
    <property type="match status" value="1"/>
</dbReference>
<dbReference type="PANTHER" id="PTHR34009">
    <property type="entry name" value="PROTEIN STAR"/>
    <property type="match status" value="1"/>
</dbReference>
<dbReference type="InterPro" id="IPR053202">
    <property type="entry name" value="EGF_Rcpt_Signaling_Reg"/>
</dbReference>
<keyword evidence="4" id="KW-1185">Reference proteome</keyword>
<dbReference type="Pfam" id="PF05050">
    <property type="entry name" value="Methyltransf_21"/>
    <property type="match status" value="1"/>
</dbReference>
<dbReference type="GO" id="GO:0008168">
    <property type="term" value="F:methyltransferase activity"/>
    <property type="evidence" value="ECO:0007669"/>
    <property type="project" value="UniProtKB-KW"/>
</dbReference>
<sequence>MTAAPNPPGRATVGASQPPNSAFDPPYTQPHPYFGQWGEDRWLVEHLAVPAQGVFVDIGAGDGVRGSNTLYFERRGWTGLSVDPDPRNHAPLARRQCVVRHCAISNTAGKQTFSQYDAKPSWSGLGDRGQGYTVGTAPCLRLGDLLHDLGIERIDLLNIDVEGTELDVWSSFDPAEHRPGIVIIEYDSRDPDRSEERIIRALGADRFELIHRTPANLVLRGLDPVSQRRWRHAR</sequence>
<dbReference type="InterPro" id="IPR006342">
    <property type="entry name" value="FkbM_mtfrase"/>
</dbReference>